<sequence>MEEFLNLVVGGIVAGGLYAILAAGVVLTYQTSGIFNFAHGAVAFATAYLFVQLNVTAGIPVVPAAVIAVLVFAPLLGFVLDRLIYRRLTQSSVAVKIVVPVGLLIAVPGICLFVSDRFNLWFGWHIAGIEELFLIPGLGPTPKKVWTVGTVLVDSNQVAVFGAAVLTAAGLWLLLRRTRLGLRMRAVVDRRGLAALRGIDPDRTSAISWMLGSFLAGLAGVLLAPIFTLNTPVFTTVVLISTPAVVFARFRSIPLALAGGLLIGVLQNLVVGYAHFAENITGFSTSVPFILLFLLLVVFAVDRGRRAGTQTDDDPPAPSYGEESRRRKAIVWSAWSVAVLAYALFFADDYWQSLIIRGLALSVVLLSFTVVTGVGGMVSLAQAAFVTASGITAGWVVSHHWPFAVALVLGTLVATVMGVVVSLPARRLGGLPLALATLALAYICQNLFFQLRGVSRNDVGGWVLRPPALGPVDLADSRSMIIFLAIVLGLVVLLVRNLIRSSSGRAMAALRATEPGTVTIGVSAARTKTAVFALSAAIAGLGGVLLAVSSGRVTHLDYPVETGLFWLATVVVFGVRRPGGAVIAAFGAAVSPELLSHVAQTSYLPQVLSGLAAINLAQNPDGILALTAQQRFERRRRREERALRKEAGTAAAAPPVTPASVPTEALPAEASSSSGAAGAMDASDKPLVLEVAGVRAGYGAVEVLHGVDLAVRAGEVLALIGANGAGKSTLCSVVTGGVPATRGTIRLGGADVTGLPPHQRVRHGAFLIPEGRGIFPALTVDENLSLWLPAEGDRESAYRRFPVLGERRGQLAGSLSGGEQQMLALAPALVKPPALLIVDEPSLGLAPLIVAEVYAALRELRAAGTAILLVEEKAHDVVALADSIAFMAVGRVAWQRRTAQVDSDLLVQSYLGISDVPPGSRERPAAEDAAPVAGTGATDTGGRAAHPVIGPRR</sequence>
<dbReference type="InterPro" id="IPR027417">
    <property type="entry name" value="P-loop_NTPase"/>
</dbReference>
<name>A0A937RGM8_9ACTN</name>
<evidence type="ECO:0000256" key="7">
    <source>
        <dbReference type="ARBA" id="ARBA00022840"/>
    </source>
</evidence>
<feature type="transmembrane region" description="Helical" evidence="12">
    <location>
        <begin position="403"/>
        <end position="423"/>
    </location>
</feature>
<keyword evidence="4" id="KW-1003">Cell membrane</keyword>
<evidence type="ECO:0000256" key="10">
    <source>
        <dbReference type="ARBA" id="ARBA00023136"/>
    </source>
</evidence>
<keyword evidence="8" id="KW-0029">Amino-acid transport</keyword>
<reference evidence="14" key="1">
    <citation type="submission" date="2020-12" db="EMBL/GenBank/DDBJ databases">
        <title>Genomic characterization of non-nitrogen-fixing Frankia strains.</title>
        <authorList>
            <person name="Carlos-Shanley C."/>
            <person name="Guerra T."/>
            <person name="Hahn D."/>
        </authorList>
    </citation>
    <scope>NUCLEOTIDE SEQUENCE</scope>
    <source>
        <strain evidence="14">CN6</strain>
    </source>
</reference>
<feature type="transmembrane region" description="Helical" evidence="12">
    <location>
        <begin position="329"/>
        <end position="347"/>
    </location>
</feature>
<evidence type="ECO:0000313" key="14">
    <source>
        <dbReference type="EMBL" id="MBL7627024.1"/>
    </source>
</evidence>
<accession>A0A937RGM8</accession>
<dbReference type="GO" id="GO:0015658">
    <property type="term" value="F:branched-chain amino acid transmembrane transporter activity"/>
    <property type="evidence" value="ECO:0007669"/>
    <property type="project" value="InterPro"/>
</dbReference>
<evidence type="ECO:0000256" key="2">
    <source>
        <dbReference type="ARBA" id="ARBA00005417"/>
    </source>
</evidence>
<keyword evidence="9 12" id="KW-1133">Transmembrane helix</keyword>
<feature type="region of interest" description="Disordered" evidence="11">
    <location>
        <begin position="635"/>
        <end position="680"/>
    </location>
</feature>
<protein>
    <submittedName>
        <fullName evidence="14">ATP-binding cassette domain-containing protein</fullName>
    </submittedName>
</protein>
<evidence type="ECO:0000256" key="8">
    <source>
        <dbReference type="ARBA" id="ARBA00022970"/>
    </source>
</evidence>
<keyword evidence="15" id="KW-1185">Reference proteome</keyword>
<dbReference type="GO" id="GO:0005886">
    <property type="term" value="C:plasma membrane"/>
    <property type="evidence" value="ECO:0007669"/>
    <property type="project" value="UniProtKB-SubCell"/>
</dbReference>
<evidence type="ECO:0000256" key="9">
    <source>
        <dbReference type="ARBA" id="ARBA00022989"/>
    </source>
</evidence>
<evidence type="ECO:0000256" key="6">
    <source>
        <dbReference type="ARBA" id="ARBA00022741"/>
    </source>
</evidence>
<gene>
    <name evidence="14" type="ORF">I7412_07565</name>
</gene>
<dbReference type="PANTHER" id="PTHR43820">
    <property type="entry name" value="HIGH-AFFINITY BRANCHED-CHAIN AMINO ACID TRANSPORT ATP-BINDING PROTEIN LIVF"/>
    <property type="match status" value="1"/>
</dbReference>
<dbReference type="Pfam" id="PF02653">
    <property type="entry name" value="BPD_transp_2"/>
    <property type="match status" value="2"/>
</dbReference>
<dbReference type="GO" id="GO:0015807">
    <property type="term" value="P:L-amino acid transport"/>
    <property type="evidence" value="ECO:0007669"/>
    <property type="project" value="TreeGrafter"/>
</dbReference>
<comment type="caution">
    <text evidence="14">The sequence shown here is derived from an EMBL/GenBank/DDBJ whole genome shotgun (WGS) entry which is preliminary data.</text>
</comment>
<dbReference type="AlphaFoldDB" id="A0A937RGM8"/>
<feature type="transmembrane region" description="Helical" evidence="12">
    <location>
        <begin position="480"/>
        <end position="499"/>
    </location>
</feature>
<feature type="region of interest" description="Disordered" evidence="11">
    <location>
        <begin position="917"/>
        <end position="953"/>
    </location>
</feature>
<organism evidence="14 15">
    <name type="scientific">Frankia nepalensis</name>
    <dbReference type="NCBI Taxonomy" id="1836974"/>
    <lineage>
        <taxon>Bacteria</taxon>
        <taxon>Bacillati</taxon>
        <taxon>Actinomycetota</taxon>
        <taxon>Actinomycetes</taxon>
        <taxon>Frankiales</taxon>
        <taxon>Frankiaceae</taxon>
        <taxon>Frankia</taxon>
    </lineage>
</organism>
<evidence type="ECO:0000256" key="3">
    <source>
        <dbReference type="ARBA" id="ARBA00022448"/>
    </source>
</evidence>
<dbReference type="CDD" id="cd06582">
    <property type="entry name" value="TM_PBP1_LivH_like"/>
    <property type="match status" value="1"/>
</dbReference>
<dbReference type="EMBL" id="JAEACQ010000154">
    <property type="protein sequence ID" value="MBL7627024.1"/>
    <property type="molecule type" value="Genomic_DNA"/>
</dbReference>
<evidence type="ECO:0000313" key="15">
    <source>
        <dbReference type="Proteomes" id="UP000604475"/>
    </source>
</evidence>
<dbReference type="RefSeq" id="WP_203000045.1">
    <property type="nucleotide sequence ID" value="NZ_JADWYU010000204.1"/>
</dbReference>
<dbReference type="InterPro" id="IPR001851">
    <property type="entry name" value="ABC_transp_permease"/>
</dbReference>
<keyword evidence="6" id="KW-0547">Nucleotide-binding</keyword>
<dbReference type="SMART" id="SM00382">
    <property type="entry name" value="AAA"/>
    <property type="match status" value="1"/>
</dbReference>
<keyword evidence="5 12" id="KW-0812">Transmembrane</keyword>
<dbReference type="PROSITE" id="PS50893">
    <property type="entry name" value="ABC_TRANSPORTER_2"/>
    <property type="match status" value="1"/>
</dbReference>
<dbReference type="GO" id="GO:0005524">
    <property type="term" value="F:ATP binding"/>
    <property type="evidence" value="ECO:0007669"/>
    <property type="project" value="UniProtKB-KW"/>
</dbReference>
<keyword evidence="7 14" id="KW-0067">ATP-binding</keyword>
<feature type="transmembrane region" description="Helical" evidence="12">
    <location>
        <begin position="430"/>
        <end position="449"/>
    </location>
</feature>
<dbReference type="Proteomes" id="UP000604475">
    <property type="component" value="Unassembled WGS sequence"/>
</dbReference>
<dbReference type="Gene3D" id="3.40.50.300">
    <property type="entry name" value="P-loop containing nucleotide triphosphate hydrolases"/>
    <property type="match status" value="1"/>
</dbReference>
<comment type="subcellular location">
    <subcellularLocation>
        <location evidence="1">Cell membrane</location>
        <topology evidence="1">Multi-pass membrane protein</topology>
    </subcellularLocation>
</comment>
<evidence type="ECO:0000256" key="11">
    <source>
        <dbReference type="SAM" id="MobiDB-lite"/>
    </source>
</evidence>
<keyword evidence="10 12" id="KW-0472">Membrane</keyword>
<dbReference type="SUPFAM" id="SSF52540">
    <property type="entry name" value="P-loop containing nucleoside triphosphate hydrolases"/>
    <property type="match status" value="1"/>
</dbReference>
<dbReference type="InterPro" id="IPR043428">
    <property type="entry name" value="LivM-like"/>
</dbReference>
<feature type="transmembrane region" description="Helical" evidence="12">
    <location>
        <begin position="353"/>
        <end position="371"/>
    </location>
</feature>
<dbReference type="PANTHER" id="PTHR43820:SF4">
    <property type="entry name" value="HIGH-AFFINITY BRANCHED-CHAIN AMINO ACID TRANSPORT ATP-BINDING PROTEIN LIVF"/>
    <property type="match status" value="1"/>
</dbReference>
<keyword evidence="3" id="KW-0813">Transport</keyword>
<feature type="transmembrane region" description="Helical" evidence="12">
    <location>
        <begin position="34"/>
        <end position="51"/>
    </location>
</feature>
<feature type="domain" description="ABC transporter" evidence="13">
    <location>
        <begin position="689"/>
        <end position="914"/>
    </location>
</feature>
<feature type="transmembrane region" description="Helical" evidence="12">
    <location>
        <begin position="158"/>
        <end position="175"/>
    </location>
</feature>
<proteinExistence type="inferred from homology"/>
<feature type="transmembrane region" description="Helical" evidence="12">
    <location>
        <begin position="206"/>
        <end position="227"/>
    </location>
</feature>
<feature type="transmembrane region" description="Helical" evidence="12">
    <location>
        <begin position="530"/>
        <end position="548"/>
    </location>
</feature>
<dbReference type="Pfam" id="PF00005">
    <property type="entry name" value="ABC_tran"/>
    <property type="match status" value="1"/>
</dbReference>
<dbReference type="InterPro" id="IPR052156">
    <property type="entry name" value="BCAA_Transport_ATP-bd_LivF"/>
</dbReference>
<evidence type="ECO:0000259" key="13">
    <source>
        <dbReference type="PROSITE" id="PS50893"/>
    </source>
</evidence>
<feature type="transmembrane region" description="Helical" evidence="12">
    <location>
        <begin position="93"/>
        <end position="115"/>
    </location>
</feature>
<dbReference type="InterPro" id="IPR003439">
    <property type="entry name" value="ABC_transporter-like_ATP-bd"/>
</dbReference>
<evidence type="ECO:0000256" key="12">
    <source>
        <dbReference type="SAM" id="Phobius"/>
    </source>
</evidence>
<evidence type="ECO:0000256" key="5">
    <source>
        <dbReference type="ARBA" id="ARBA00022692"/>
    </source>
</evidence>
<dbReference type="GO" id="GO:0016887">
    <property type="term" value="F:ATP hydrolysis activity"/>
    <property type="evidence" value="ECO:0007669"/>
    <property type="project" value="InterPro"/>
</dbReference>
<dbReference type="CDD" id="cd06581">
    <property type="entry name" value="TM_PBP1_LivM_like"/>
    <property type="match status" value="1"/>
</dbReference>
<dbReference type="InterPro" id="IPR003593">
    <property type="entry name" value="AAA+_ATPase"/>
</dbReference>
<feature type="compositionally biased region" description="Low complexity" evidence="11">
    <location>
        <begin position="648"/>
        <end position="680"/>
    </location>
</feature>
<feature type="transmembrane region" description="Helical" evidence="12">
    <location>
        <begin position="6"/>
        <end position="27"/>
    </location>
</feature>
<feature type="transmembrane region" description="Helical" evidence="12">
    <location>
        <begin position="282"/>
        <end position="301"/>
    </location>
</feature>
<comment type="similarity">
    <text evidence="2">Belongs to the ABC transporter superfamily.</text>
</comment>
<feature type="transmembrane region" description="Helical" evidence="12">
    <location>
        <begin position="57"/>
        <end position="81"/>
    </location>
</feature>
<evidence type="ECO:0000256" key="4">
    <source>
        <dbReference type="ARBA" id="ARBA00022475"/>
    </source>
</evidence>
<dbReference type="CDD" id="cd03224">
    <property type="entry name" value="ABC_TM1139_LivF_branched"/>
    <property type="match status" value="1"/>
</dbReference>
<feature type="compositionally biased region" description="Low complexity" evidence="11">
    <location>
        <begin position="929"/>
        <end position="945"/>
    </location>
</feature>
<evidence type="ECO:0000256" key="1">
    <source>
        <dbReference type="ARBA" id="ARBA00004651"/>
    </source>
</evidence>